<evidence type="ECO:0000256" key="1">
    <source>
        <dbReference type="SAM" id="MobiDB-lite"/>
    </source>
</evidence>
<dbReference type="InterPro" id="IPR036779">
    <property type="entry name" value="LysM_dom_sf"/>
</dbReference>
<feature type="region of interest" description="Disordered" evidence="1">
    <location>
        <begin position="1"/>
        <end position="33"/>
    </location>
</feature>
<protein>
    <submittedName>
        <fullName evidence="3">LysM domain-containing protein</fullName>
    </submittedName>
</protein>
<dbReference type="CDD" id="cd00118">
    <property type="entry name" value="LysM"/>
    <property type="match status" value="1"/>
</dbReference>
<dbReference type="PROSITE" id="PS51782">
    <property type="entry name" value="LYSM"/>
    <property type="match status" value="1"/>
</dbReference>
<gene>
    <name evidence="3" type="ORF">SAMN05421870_108116</name>
</gene>
<dbReference type="Proteomes" id="UP000182841">
    <property type="component" value="Unassembled WGS sequence"/>
</dbReference>
<name>A0A1H9UEK1_9ACTN</name>
<reference evidence="4" key="1">
    <citation type="submission" date="2016-10" db="EMBL/GenBank/DDBJ databases">
        <authorList>
            <person name="Varghese N."/>
            <person name="Submissions S."/>
        </authorList>
    </citation>
    <scope>NUCLEOTIDE SEQUENCE [LARGE SCALE GENOMIC DNA]</scope>
    <source>
        <strain evidence="4">CGMCC 4.6825</strain>
    </source>
</reference>
<dbReference type="SUPFAM" id="SSF54106">
    <property type="entry name" value="LysM domain"/>
    <property type="match status" value="1"/>
</dbReference>
<dbReference type="InterPro" id="IPR018392">
    <property type="entry name" value="LysM"/>
</dbReference>
<accession>A0A1H9UEK1</accession>
<proteinExistence type="predicted"/>
<feature type="compositionally biased region" description="Basic residues" evidence="1">
    <location>
        <begin position="1"/>
        <end position="17"/>
    </location>
</feature>
<dbReference type="STRING" id="943816.AN217_07350"/>
<dbReference type="RefSeq" id="WP_239501824.1">
    <property type="nucleotide sequence ID" value="NZ_FOGO01000008.1"/>
</dbReference>
<evidence type="ECO:0000313" key="4">
    <source>
        <dbReference type="Proteomes" id="UP000182841"/>
    </source>
</evidence>
<feature type="domain" description="LysM" evidence="2">
    <location>
        <begin position="28"/>
        <end position="75"/>
    </location>
</feature>
<feature type="region of interest" description="Disordered" evidence="1">
    <location>
        <begin position="54"/>
        <end position="76"/>
    </location>
</feature>
<dbReference type="EMBL" id="FOGO01000008">
    <property type="protein sequence ID" value="SES07769.1"/>
    <property type="molecule type" value="Genomic_DNA"/>
</dbReference>
<dbReference type="Gene3D" id="3.10.350.10">
    <property type="entry name" value="LysM domain"/>
    <property type="match status" value="1"/>
</dbReference>
<evidence type="ECO:0000259" key="2">
    <source>
        <dbReference type="PROSITE" id="PS51782"/>
    </source>
</evidence>
<dbReference type="AlphaFoldDB" id="A0A1H9UEK1"/>
<organism evidence="3 4">
    <name type="scientific">Streptomyces qinglanensis</name>
    <dbReference type="NCBI Taxonomy" id="943816"/>
    <lineage>
        <taxon>Bacteria</taxon>
        <taxon>Bacillati</taxon>
        <taxon>Actinomycetota</taxon>
        <taxon>Actinomycetes</taxon>
        <taxon>Kitasatosporales</taxon>
        <taxon>Streptomycetaceae</taxon>
        <taxon>Streptomyces</taxon>
    </lineage>
</organism>
<keyword evidence="4" id="KW-1185">Reference proteome</keyword>
<evidence type="ECO:0000313" key="3">
    <source>
        <dbReference type="EMBL" id="SES07769.1"/>
    </source>
</evidence>
<dbReference type="Pfam" id="PF01476">
    <property type="entry name" value="LysM"/>
    <property type="match status" value="1"/>
</dbReference>
<sequence>MLFSGKGRHRRPGKRAQPRQQAPGTGHGTYTVEPGDLLGEIAEAHGTTWQRVYPDNSSTVGDDADLILPGQKLQAG</sequence>